<protein>
    <recommendedName>
        <fullName evidence="3">Phospholipase/carboxylesterase/thioesterase domain-containing protein</fullName>
    </recommendedName>
</protein>
<keyword evidence="2" id="KW-0378">Hydrolase</keyword>
<name>A0A806FJS8_BIFAN</name>
<dbReference type="GeneID" id="29695701"/>
<dbReference type="PANTHER" id="PTHR10655:SF17">
    <property type="entry name" value="LYSOPHOSPHOLIPASE-LIKE PROTEIN 1"/>
    <property type="match status" value="1"/>
</dbReference>
<dbReference type="EMBL" id="CP002915">
    <property type="protein sequence ID" value="AEK30309.1"/>
    <property type="molecule type" value="Genomic_DNA"/>
</dbReference>
<dbReference type="InterPro" id="IPR029058">
    <property type="entry name" value="AB_hydrolase_fold"/>
</dbReference>
<dbReference type="PANTHER" id="PTHR10655">
    <property type="entry name" value="LYSOPHOSPHOLIPASE-RELATED"/>
    <property type="match status" value="1"/>
</dbReference>
<reference evidence="4 5" key="1">
    <citation type="journal article" date="2011" name="J. Bacteriol.">
        <title>Genome Sequence of the Probiotic Strain Bifidobacterium animalis subsp. lactis CNCM I-2494.</title>
        <authorList>
            <person name="Chervaux C."/>
            <person name="Grimaldi C."/>
            <person name="Bolotin A."/>
            <person name="Quinquis B."/>
            <person name="Legrain-Raspaud S."/>
            <person name="van Hylckama Vlieg J.E."/>
            <person name="Denariaz G."/>
            <person name="Smokvina T."/>
        </authorList>
    </citation>
    <scope>NUCLEOTIDE SEQUENCE [LARGE SCALE GENOMIC DNA]</scope>
    <source>
        <strain evidence="4 5">CNCM I-2494</strain>
    </source>
</reference>
<dbReference type="Proteomes" id="UP000008394">
    <property type="component" value="Chromosome"/>
</dbReference>
<dbReference type="KEGG" id="bnm:BALAC2494_00272"/>
<dbReference type="RefSeq" id="WP_004217913.1">
    <property type="nucleotide sequence ID" value="NC_017215.1"/>
</dbReference>
<evidence type="ECO:0000259" key="3">
    <source>
        <dbReference type="Pfam" id="PF02230"/>
    </source>
</evidence>
<organism evidence="4 5">
    <name type="scientific">Bifidobacterium animalis subsp. lactis CNCM I-2494</name>
    <dbReference type="NCBI Taxonomy" id="1042403"/>
    <lineage>
        <taxon>Bacteria</taxon>
        <taxon>Bacillati</taxon>
        <taxon>Actinomycetota</taxon>
        <taxon>Actinomycetes</taxon>
        <taxon>Bifidobacteriales</taxon>
        <taxon>Bifidobacteriaceae</taxon>
        <taxon>Bifidobacterium</taxon>
    </lineage>
</organism>
<gene>
    <name evidence="4" type="ORF">BALAC2494_00272</name>
</gene>
<proteinExistence type="inferred from homology"/>
<evidence type="ECO:0000313" key="5">
    <source>
        <dbReference type="Proteomes" id="UP000008394"/>
    </source>
</evidence>
<evidence type="ECO:0000313" key="4">
    <source>
        <dbReference type="EMBL" id="AEK30309.1"/>
    </source>
</evidence>
<evidence type="ECO:0000256" key="1">
    <source>
        <dbReference type="ARBA" id="ARBA00006499"/>
    </source>
</evidence>
<evidence type="ECO:0000256" key="2">
    <source>
        <dbReference type="ARBA" id="ARBA00022801"/>
    </source>
</evidence>
<accession>A0A806FJS8</accession>
<dbReference type="GO" id="GO:0016787">
    <property type="term" value="F:hydrolase activity"/>
    <property type="evidence" value="ECO:0007669"/>
    <property type="project" value="UniProtKB-KW"/>
</dbReference>
<dbReference type="InterPro" id="IPR003140">
    <property type="entry name" value="PLipase/COase/thioEstase"/>
</dbReference>
<dbReference type="Pfam" id="PF02230">
    <property type="entry name" value="Abhydrolase_2"/>
    <property type="match status" value="1"/>
</dbReference>
<dbReference type="Gene3D" id="3.40.50.1820">
    <property type="entry name" value="alpha/beta hydrolase"/>
    <property type="match status" value="1"/>
</dbReference>
<dbReference type="AlphaFoldDB" id="A0A806FJS8"/>
<feature type="domain" description="Phospholipase/carboxylesterase/thioesterase" evidence="3">
    <location>
        <begin position="11"/>
        <end position="203"/>
    </location>
</feature>
<sequence length="209" mass="23995">MLNALCHVHDDSSPLFLMFHGYGNDEHEMIRVIEAVGRHDPMSYISFRAPFEREYMGGYSWYPHGCGPEARRRLADESIGGIRRLLDSPICRNRPTVCIGFSQGGYMSLRMVLAEPTMFDAAILMSPSFVGGLSDDERERLMHSRTRFLLCYGEDDTTIPRADQCRLRECLQRTGRLTYRDYPQTAHAIVAPEIQDIREFIQEMVTHAD</sequence>
<dbReference type="InterPro" id="IPR050565">
    <property type="entry name" value="LYPA1-2/EST-like"/>
</dbReference>
<dbReference type="SUPFAM" id="SSF53474">
    <property type="entry name" value="alpha/beta-Hydrolases"/>
    <property type="match status" value="1"/>
</dbReference>
<comment type="similarity">
    <text evidence="1">Belongs to the AB hydrolase superfamily. AB hydrolase 2 family.</text>
</comment>